<dbReference type="PANTHER" id="PTHR22930">
    <property type="match status" value="1"/>
</dbReference>
<dbReference type="Pfam" id="PF13359">
    <property type="entry name" value="DDE_Tnp_4"/>
    <property type="match status" value="1"/>
</dbReference>
<dbReference type="AlphaFoldDB" id="Q1WIR8"/>
<evidence type="ECO:0000256" key="6">
    <source>
        <dbReference type="ARBA" id="ARBA00022801"/>
    </source>
</evidence>
<evidence type="ECO:0000313" key="11">
    <source>
        <dbReference type="EMBL" id="ABB83644.1"/>
    </source>
</evidence>
<dbReference type="Pfam" id="PF26138">
    <property type="entry name" value="DUF8040"/>
    <property type="match status" value="1"/>
</dbReference>
<dbReference type="InterPro" id="IPR058353">
    <property type="entry name" value="DUF8040"/>
</dbReference>
<reference evidence="11" key="1">
    <citation type="journal article" date="2006" name="Mol. Genet. Genomics">
        <title>Master: a novel family of PIF/Harbinger-like transposable elements identified in carrot (Daucus carota L.).</title>
        <authorList>
            <person name="Grzebelus D."/>
            <person name="Yau Y.Y."/>
            <person name="Simon P.W."/>
        </authorList>
    </citation>
    <scope>NUCLEOTIDE SEQUENCE</scope>
</reference>
<accession>Q1WIR8</accession>
<dbReference type="GO" id="GO:0004518">
    <property type="term" value="F:nuclease activity"/>
    <property type="evidence" value="ECO:0007669"/>
    <property type="project" value="UniProtKB-KW"/>
</dbReference>
<evidence type="ECO:0000256" key="7">
    <source>
        <dbReference type="ARBA" id="ARBA00023242"/>
    </source>
</evidence>
<dbReference type="GO" id="GO:0005634">
    <property type="term" value="C:nucleus"/>
    <property type="evidence" value="ECO:0007669"/>
    <property type="project" value="UniProtKB-SubCell"/>
</dbReference>
<keyword evidence="5" id="KW-0479">Metal-binding</keyword>
<evidence type="ECO:0000256" key="5">
    <source>
        <dbReference type="ARBA" id="ARBA00022723"/>
    </source>
</evidence>
<evidence type="ECO:0000256" key="2">
    <source>
        <dbReference type="ARBA" id="ARBA00004123"/>
    </source>
</evidence>
<feature type="domain" description="DUF8040" evidence="10">
    <location>
        <begin position="70"/>
        <end position="166"/>
    </location>
</feature>
<keyword evidence="7" id="KW-0539">Nucleus</keyword>
<evidence type="ECO:0000256" key="8">
    <source>
        <dbReference type="SAM" id="Phobius"/>
    </source>
</evidence>
<protein>
    <submittedName>
        <fullName evidence="11">PIF-like transposase</fullName>
    </submittedName>
</protein>
<name>Q1WIR8_DAUCA</name>
<organism evidence="11">
    <name type="scientific">Daucus carota</name>
    <name type="common">Wild carrot</name>
    <dbReference type="NCBI Taxonomy" id="4039"/>
    <lineage>
        <taxon>Eukaryota</taxon>
        <taxon>Viridiplantae</taxon>
        <taxon>Streptophyta</taxon>
        <taxon>Embryophyta</taxon>
        <taxon>Tracheophyta</taxon>
        <taxon>Spermatophyta</taxon>
        <taxon>Magnoliopsida</taxon>
        <taxon>eudicotyledons</taxon>
        <taxon>Gunneridae</taxon>
        <taxon>Pentapetalae</taxon>
        <taxon>asterids</taxon>
        <taxon>campanulids</taxon>
        <taxon>Apiales</taxon>
        <taxon>Apiaceae</taxon>
        <taxon>Apioideae</taxon>
        <taxon>Scandiceae</taxon>
        <taxon>Daucinae</taxon>
        <taxon>Daucus</taxon>
        <taxon>Daucus sect. Daucus</taxon>
    </lineage>
</organism>
<dbReference type="GO" id="GO:0016787">
    <property type="term" value="F:hydrolase activity"/>
    <property type="evidence" value="ECO:0007669"/>
    <property type="project" value="UniProtKB-KW"/>
</dbReference>
<feature type="domain" description="DDE Tnp4" evidence="9">
    <location>
        <begin position="203"/>
        <end position="365"/>
    </location>
</feature>
<evidence type="ECO:0000259" key="10">
    <source>
        <dbReference type="Pfam" id="PF26138"/>
    </source>
</evidence>
<sequence length="425" mass="49582">MNYSSLLLNISCLLISYLVILLDMNDMDTQDHITDEMIDDTDEFWDLIVCTTAAITEYYCTFIHKVPCMTSYQTGHRWMQEILSMNANRCKIMFRMEKETFFQLSRDLENIYELKPSRRMSVIEKVGIFVFILAQGASNRHAQERFQHSGETISRVFHEVLRSVCSFAKELIKPDDPEFKKIASHILNDQRYMPHFKDCIGAIDGTHVHACVPVNDQVRFIGRKNLPTQNVMAVCSFDMRFTFVLAGWEGTAHDTRIFNAAVNTPHLNFPSPPQNKYYLVDAGYPQTLGYLGPYKGVRYHLPDFRRGQAPEGYQEIFNKAHSSLRSCIERTFGVWKKRWKILAYMPQYSFRSQRDIVVASMALHNYIRLSSIKDTIFHEVDMHPEFVPRDIFPDRRPQILEQSQKSDRASEMNIIRNQIAHSLMM</sequence>
<comment type="subcellular location">
    <subcellularLocation>
        <location evidence="2">Nucleus</location>
    </subcellularLocation>
</comment>
<proteinExistence type="inferred from homology"/>
<comment type="cofactor">
    <cofactor evidence="1">
        <name>a divalent metal cation</name>
        <dbReference type="ChEBI" id="CHEBI:60240"/>
    </cofactor>
</comment>
<dbReference type="InterPro" id="IPR045249">
    <property type="entry name" value="HARBI1-like"/>
</dbReference>
<evidence type="ECO:0000256" key="1">
    <source>
        <dbReference type="ARBA" id="ARBA00001968"/>
    </source>
</evidence>
<dbReference type="GO" id="GO:0046872">
    <property type="term" value="F:metal ion binding"/>
    <property type="evidence" value="ECO:0007669"/>
    <property type="project" value="UniProtKB-KW"/>
</dbReference>
<keyword evidence="8" id="KW-0812">Transmembrane</keyword>
<dbReference type="PANTHER" id="PTHR22930:SF221">
    <property type="entry name" value="NUCLEASE HARBI1"/>
    <property type="match status" value="1"/>
</dbReference>
<evidence type="ECO:0000256" key="4">
    <source>
        <dbReference type="ARBA" id="ARBA00022722"/>
    </source>
</evidence>
<evidence type="ECO:0000259" key="9">
    <source>
        <dbReference type="Pfam" id="PF13359"/>
    </source>
</evidence>
<dbReference type="EMBL" id="DQ250806">
    <property type="protein sequence ID" value="ABB83644.1"/>
    <property type="molecule type" value="Genomic_DNA"/>
</dbReference>
<keyword evidence="4" id="KW-0540">Nuclease</keyword>
<keyword evidence="6" id="KW-0378">Hydrolase</keyword>
<comment type="similarity">
    <text evidence="3">Belongs to the HARBI1 family.</text>
</comment>
<dbReference type="InterPro" id="IPR027806">
    <property type="entry name" value="HARBI1_dom"/>
</dbReference>
<keyword evidence="8" id="KW-0472">Membrane</keyword>
<keyword evidence="8" id="KW-1133">Transmembrane helix</keyword>
<evidence type="ECO:0000256" key="3">
    <source>
        <dbReference type="ARBA" id="ARBA00006958"/>
    </source>
</evidence>
<feature type="transmembrane region" description="Helical" evidence="8">
    <location>
        <begin position="6"/>
        <end position="24"/>
    </location>
</feature>